<dbReference type="PANTHER" id="PTHR34387">
    <property type="entry name" value="SLR1258 PROTEIN"/>
    <property type="match status" value="1"/>
</dbReference>
<sequence>MDIEKKEIHIVPPQRMQIAGMFALSMLGVFLFILTISALKEYRFIGSGVTATNTISVSGDGEVFAVPDTATFSVTIQEEAKDVKAAQDVATKKGNDIIAYLKSQGIDEKDIQTTDYNVYPQYDYTNTVCTQGYCPPGKQTLRGFQVSQTLTVKVRDTKKAGDLLAGVGSKGATSVSGLSFTIDDQKGLEAQARGKAIDDARAKAEALAGQLGVSLVRVVGFSEGGGGEPIYYAKAMSAGMADSASAPSPEIPVGQNKITSNVSVTYEIR</sequence>
<proteinExistence type="predicted"/>
<evidence type="ECO:0000313" key="3">
    <source>
        <dbReference type="Proteomes" id="UP000176863"/>
    </source>
</evidence>
<dbReference type="Gene3D" id="3.30.70.2970">
    <property type="entry name" value="Protein of unknown function (DUF541), domain 2"/>
    <property type="match status" value="1"/>
</dbReference>
<accession>A0A1F6CT54</accession>
<keyword evidence="1" id="KW-1133">Transmembrane helix</keyword>
<protein>
    <recommendedName>
        <fullName evidence="4">DUF541 domain-containing protein</fullName>
    </recommendedName>
</protein>
<dbReference type="AlphaFoldDB" id="A0A1F6CT54"/>
<gene>
    <name evidence="2" type="ORF">A2851_04860</name>
</gene>
<name>A0A1F6CT54_9BACT</name>
<dbReference type="PANTHER" id="PTHR34387:SF1">
    <property type="entry name" value="PERIPLASMIC IMMUNOGENIC PROTEIN"/>
    <property type="match status" value="1"/>
</dbReference>
<evidence type="ECO:0008006" key="4">
    <source>
        <dbReference type="Google" id="ProtNLM"/>
    </source>
</evidence>
<dbReference type="Pfam" id="PF04402">
    <property type="entry name" value="SIMPL"/>
    <property type="match status" value="1"/>
</dbReference>
<dbReference type="GO" id="GO:0006974">
    <property type="term" value="P:DNA damage response"/>
    <property type="evidence" value="ECO:0007669"/>
    <property type="project" value="TreeGrafter"/>
</dbReference>
<evidence type="ECO:0000313" key="2">
    <source>
        <dbReference type="EMBL" id="OGG52356.1"/>
    </source>
</evidence>
<feature type="transmembrane region" description="Helical" evidence="1">
    <location>
        <begin position="21"/>
        <end position="39"/>
    </location>
</feature>
<keyword evidence="1" id="KW-0812">Transmembrane</keyword>
<dbReference type="Proteomes" id="UP000176863">
    <property type="component" value="Unassembled WGS sequence"/>
</dbReference>
<comment type="caution">
    <text evidence="2">The sequence shown here is derived from an EMBL/GenBank/DDBJ whole genome shotgun (WGS) entry which is preliminary data.</text>
</comment>
<organism evidence="2 3">
    <name type="scientific">Candidatus Kaiserbacteria bacterium RIFCSPHIGHO2_01_FULL_53_29</name>
    <dbReference type="NCBI Taxonomy" id="1798480"/>
    <lineage>
        <taxon>Bacteria</taxon>
        <taxon>Candidatus Kaiseribacteriota</taxon>
    </lineage>
</organism>
<dbReference type="Gene3D" id="3.30.110.170">
    <property type="entry name" value="Protein of unknown function (DUF541), domain 1"/>
    <property type="match status" value="1"/>
</dbReference>
<dbReference type="STRING" id="1798480.A2851_04860"/>
<dbReference type="InterPro" id="IPR052022">
    <property type="entry name" value="26kDa_periplasmic_antigen"/>
</dbReference>
<evidence type="ECO:0000256" key="1">
    <source>
        <dbReference type="SAM" id="Phobius"/>
    </source>
</evidence>
<dbReference type="EMBL" id="MFKT01000029">
    <property type="protein sequence ID" value="OGG52356.1"/>
    <property type="molecule type" value="Genomic_DNA"/>
</dbReference>
<keyword evidence="1" id="KW-0472">Membrane</keyword>
<dbReference type="InterPro" id="IPR007497">
    <property type="entry name" value="SIMPL/DUF541"/>
</dbReference>
<reference evidence="2 3" key="1">
    <citation type="journal article" date="2016" name="Nat. Commun.">
        <title>Thousands of microbial genomes shed light on interconnected biogeochemical processes in an aquifer system.</title>
        <authorList>
            <person name="Anantharaman K."/>
            <person name="Brown C.T."/>
            <person name="Hug L.A."/>
            <person name="Sharon I."/>
            <person name="Castelle C.J."/>
            <person name="Probst A.J."/>
            <person name="Thomas B.C."/>
            <person name="Singh A."/>
            <person name="Wilkins M.J."/>
            <person name="Karaoz U."/>
            <person name="Brodie E.L."/>
            <person name="Williams K.H."/>
            <person name="Hubbard S.S."/>
            <person name="Banfield J.F."/>
        </authorList>
    </citation>
    <scope>NUCLEOTIDE SEQUENCE [LARGE SCALE GENOMIC DNA]</scope>
</reference>